<feature type="compositionally biased region" description="Polar residues" evidence="1">
    <location>
        <begin position="58"/>
        <end position="85"/>
    </location>
</feature>
<dbReference type="EMBL" id="VORO01000005">
    <property type="protein sequence ID" value="TXD89937.1"/>
    <property type="molecule type" value="Genomic_DNA"/>
</dbReference>
<keyword evidence="3" id="KW-1185">Reference proteome</keyword>
<evidence type="ECO:0000256" key="1">
    <source>
        <dbReference type="SAM" id="MobiDB-lite"/>
    </source>
</evidence>
<dbReference type="AlphaFoldDB" id="A0A5C6ZMS2"/>
<evidence type="ECO:0000313" key="2">
    <source>
        <dbReference type="EMBL" id="TXD89937.1"/>
    </source>
</evidence>
<dbReference type="OrthoDB" id="1452407at2"/>
<organism evidence="2 3">
    <name type="scientific">Subsaximicrobium wynnwilliamsii</name>
    <dbReference type="NCBI Taxonomy" id="291179"/>
    <lineage>
        <taxon>Bacteria</taxon>
        <taxon>Pseudomonadati</taxon>
        <taxon>Bacteroidota</taxon>
        <taxon>Flavobacteriia</taxon>
        <taxon>Flavobacteriales</taxon>
        <taxon>Flavobacteriaceae</taxon>
        <taxon>Subsaximicrobium</taxon>
    </lineage>
</organism>
<proteinExistence type="predicted"/>
<dbReference type="Proteomes" id="UP000321578">
    <property type="component" value="Unassembled WGS sequence"/>
</dbReference>
<dbReference type="RefSeq" id="WP_147085882.1">
    <property type="nucleotide sequence ID" value="NZ_VORM01000028.1"/>
</dbReference>
<sequence>MNKFSKVLAFVAVSAGIAYLTRKWMSRSYSKLKDSSDASDAGYSVETNHQNLRDINHSNRSSDPTDNYGSNASARTSDYSNSRTQRMYKDLGMTKAQRRRYEADYSAIMDGWEKDNPERKMDGKTKVDQHNATLNAVLNEAQYSIYREWSEKNPN</sequence>
<accession>A0A5C6ZMS2</accession>
<name>A0A5C6ZMS2_9FLAO</name>
<feature type="region of interest" description="Disordered" evidence="1">
    <location>
        <begin position="49"/>
        <end position="93"/>
    </location>
</feature>
<gene>
    <name evidence="2" type="ORF">ESY86_06985</name>
</gene>
<protein>
    <submittedName>
        <fullName evidence="2">Uncharacterized protein</fullName>
    </submittedName>
</protein>
<reference evidence="2 3" key="1">
    <citation type="submission" date="2019-08" db="EMBL/GenBank/DDBJ databases">
        <title>Genomes of Subsaximicrobium wynnwilliamsii strains.</title>
        <authorList>
            <person name="Bowman J.P."/>
        </authorList>
    </citation>
    <scope>NUCLEOTIDE SEQUENCE [LARGE SCALE GENOMIC DNA]</scope>
    <source>
        <strain evidence="2 3">2-80-2</strain>
    </source>
</reference>
<evidence type="ECO:0000313" key="3">
    <source>
        <dbReference type="Proteomes" id="UP000321578"/>
    </source>
</evidence>
<comment type="caution">
    <text evidence="2">The sequence shown here is derived from an EMBL/GenBank/DDBJ whole genome shotgun (WGS) entry which is preliminary data.</text>
</comment>